<gene>
    <name evidence="2" type="ORF">AD933_01580</name>
</gene>
<organism evidence="2 3">
    <name type="scientific">Acetobacter malorum</name>
    <dbReference type="NCBI Taxonomy" id="178901"/>
    <lineage>
        <taxon>Bacteria</taxon>
        <taxon>Pseudomonadati</taxon>
        <taxon>Pseudomonadota</taxon>
        <taxon>Alphaproteobacteria</taxon>
        <taxon>Acetobacterales</taxon>
        <taxon>Acetobacteraceae</taxon>
        <taxon>Acetobacter</taxon>
    </lineage>
</organism>
<accession>A0A149RYL9</accession>
<comment type="caution">
    <text evidence="2">The sequence shown here is derived from an EMBL/GenBank/DDBJ whole genome shotgun (WGS) entry which is preliminary data.</text>
</comment>
<name>A0A149RYL9_9PROT</name>
<dbReference type="PATRIC" id="fig|178901.13.peg.861"/>
<reference evidence="2 3" key="1">
    <citation type="submission" date="2015-06" db="EMBL/GenBank/DDBJ databases">
        <title>Improved classification and identification of acetic acid bacteria using matrix-assisted laser desorption/ionization time-of-flight mass spectrometry; Gluconobacter nephelii and Gluconobacter uchimurae are later heterotypic synonyms of Gluconobacter japonicus and Gluconobacter oxydans, respectively.</title>
        <authorList>
            <person name="Li L."/>
            <person name="Cleenwerck I."/>
            <person name="De Vuyst L."/>
            <person name="Vandamme P."/>
        </authorList>
    </citation>
    <scope>NUCLEOTIDE SEQUENCE [LARGE SCALE GENOMIC DNA]</scope>
    <source>
        <strain evidence="2 3">LMG 1552</strain>
    </source>
</reference>
<evidence type="ECO:0000313" key="3">
    <source>
        <dbReference type="Proteomes" id="UP000075526"/>
    </source>
</evidence>
<dbReference type="InterPro" id="IPR036388">
    <property type="entry name" value="WH-like_DNA-bd_sf"/>
</dbReference>
<dbReference type="Gene3D" id="1.10.10.10">
    <property type="entry name" value="Winged helix-like DNA-binding domain superfamily/Winged helix DNA-binding domain"/>
    <property type="match status" value="1"/>
</dbReference>
<dbReference type="AlphaFoldDB" id="A0A149RYL9"/>
<proteinExistence type="predicted"/>
<protein>
    <submittedName>
        <fullName evidence="2">Replication protein</fullName>
    </submittedName>
</protein>
<dbReference type="Pfam" id="PF13730">
    <property type="entry name" value="HTH_36"/>
    <property type="match status" value="1"/>
</dbReference>
<dbReference type="SUPFAM" id="SSF46785">
    <property type="entry name" value="Winged helix' DNA-binding domain"/>
    <property type="match status" value="1"/>
</dbReference>
<feature type="region of interest" description="Disordered" evidence="1">
    <location>
        <begin position="151"/>
        <end position="186"/>
    </location>
</feature>
<dbReference type="InterPro" id="IPR036390">
    <property type="entry name" value="WH_DNA-bd_sf"/>
</dbReference>
<evidence type="ECO:0000313" key="2">
    <source>
        <dbReference type="EMBL" id="KXV19571.1"/>
    </source>
</evidence>
<sequence length="186" mass="20087">MKARELGVTTAPSGSWVQVERAALERWSRLGMENPRAASVMMTLVHHMGRNNAVVVSQKTLAELCACSRATLQRALDTLRSGNWIDVRQIGPTGTANAYIVNRRVAWSGARAGQRYALFDAAVVVSATEQPDAETIDDLPLLETIPAMFKGERQLPTGPGMPPPSQPSLDGLEPDLPATSRDDPAQ</sequence>
<dbReference type="Proteomes" id="UP000075526">
    <property type="component" value="Unassembled WGS sequence"/>
</dbReference>
<dbReference type="EMBL" id="LHZF01000111">
    <property type="protein sequence ID" value="KXV19571.1"/>
    <property type="molecule type" value="Genomic_DNA"/>
</dbReference>
<evidence type="ECO:0000256" key="1">
    <source>
        <dbReference type="SAM" id="MobiDB-lite"/>
    </source>
</evidence>